<keyword evidence="3" id="KW-1185">Reference proteome</keyword>
<dbReference type="EMBL" id="KN819342">
    <property type="protein sequence ID" value="KIJ14499.1"/>
    <property type="molecule type" value="Genomic_DNA"/>
</dbReference>
<feature type="region of interest" description="Disordered" evidence="1">
    <location>
        <begin position="29"/>
        <end position="58"/>
    </location>
</feature>
<feature type="compositionally biased region" description="Acidic residues" evidence="1">
    <location>
        <begin position="37"/>
        <end position="58"/>
    </location>
</feature>
<dbReference type="Proteomes" id="UP000053647">
    <property type="component" value="Unassembled WGS sequence"/>
</dbReference>
<organism evidence="2 3">
    <name type="scientific">Paxillus involutus ATCC 200175</name>
    <dbReference type="NCBI Taxonomy" id="664439"/>
    <lineage>
        <taxon>Eukaryota</taxon>
        <taxon>Fungi</taxon>
        <taxon>Dikarya</taxon>
        <taxon>Basidiomycota</taxon>
        <taxon>Agaricomycotina</taxon>
        <taxon>Agaricomycetes</taxon>
        <taxon>Agaricomycetidae</taxon>
        <taxon>Boletales</taxon>
        <taxon>Paxilineae</taxon>
        <taxon>Paxillaceae</taxon>
        <taxon>Paxillus</taxon>
    </lineage>
</organism>
<dbReference type="HOGENOM" id="CLU_2321075_0_0_1"/>
<evidence type="ECO:0000256" key="1">
    <source>
        <dbReference type="SAM" id="MobiDB-lite"/>
    </source>
</evidence>
<evidence type="ECO:0000313" key="2">
    <source>
        <dbReference type="EMBL" id="KIJ14499.1"/>
    </source>
</evidence>
<sequence>MIYWDDILQSKSNEVGNFGDREDEDVNAMMQKTSLKEDEDNSEGEQEEEQELETEETEIEEWEDVVEMLETGSILEVRSKPDGSGYRVMGKEFRRMSEL</sequence>
<name>A0A0C9SXL9_PAXIN</name>
<accession>A0A0C9SXL9</accession>
<dbReference type="AlphaFoldDB" id="A0A0C9SXL9"/>
<evidence type="ECO:0000313" key="3">
    <source>
        <dbReference type="Proteomes" id="UP000053647"/>
    </source>
</evidence>
<gene>
    <name evidence="2" type="ORF">PAXINDRAFT_12598</name>
</gene>
<reference evidence="3" key="2">
    <citation type="submission" date="2015-01" db="EMBL/GenBank/DDBJ databases">
        <title>Evolutionary Origins and Diversification of the Mycorrhizal Mutualists.</title>
        <authorList>
            <consortium name="DOE Joint Genome Institute"/>
            <consortium name="Mycorrhizal Genomics Consortium"/>
            <person name="Kohler A."/>
            <person name="Kuo A."/>
            <person name="Nagy L.G."/>
            <person name="Floudas D."/>
            <person name="Copeland A."/>
            <person name="Barry K.W."/>
            <person name="Cichocki N."/>
            <person name="Veneault-Fourrey C."/>
            <person name="LaButti K."/>
            <person name="Lindquist E.A."/>
            <person name="Lipzen A."/>
            <person name="Lundell T."/>
            <person name="Morin E."/>
            <person name="Murat C."/>
            <person name="Riley R."/>
            <person name="Ohm R."/>
            <person name="Sun H."/>
            <person name="Tunlid A."/>
            <person name="Henrissat B."/>
            <person name="Grigoriev I.V."/>
            <person name="Hibbett D.S."/>
            <person name="Martin F."/>
        </authorList>
    </citation>
    <scope>NUCLEOTIDE SEQUENCE [LARGE SCALE GENOMIC DNA]</scope>
    <source>
        <strain evidence="3">ATCC 200175</strain>
    </source>
</reference>
<proteinExistence type="predicted"/>
<reference evidence="2 3" key="1">
    <citation type="submission" date="2014-06" db="EMBL/GenBank/DDBJ databases">
        <authorList>
            <consortium name="DOE Joint Genome Institute"/>
            <person name="Kuo A."/>
            <person name="Kohler A."/>
            <person name="Nagy L.G."/>
            <person name="Floudas D."/>
            <person name="Copeland A."/>
            <person name="Barry K.W."/>
            <person name="Cichocki N."/>
            <person name="Veneault-Fourrey C."/>
            <person name="LaButti K."/>
            <person name="Lindquist E.A."/>
            <person name="Lipzen A."/>
            <person name="Lundell T."/>
            <person name="Morin E."/>
            <person name="Murat C."/>
            <person name="Sun H."/>
            <person name="Tunlid A."/>
            <person name="Henrissat B."/>
            <person name="Grigoriev I.V."/>
            <person name="Hibbett D.S."/>
            <person name="Martin F."/>
            <person name="Nordberg H.P."/>
            <person name="Cantor M.N."/>
            <person name="Hua S.X."/>
        </authorList>
    </citation>
    <scope>NUCLEOTIDE SEQUENCE [LARGE SCALE GENOMIC DNA]</scope>
    <source>
        <strain evidence="2 3">ATCC 200175</strain>
    </source>
</reference>
<protein>
    <submittedName>
        <fullName evidence="2">Uncharacterized protein</fullName>
    </submittedName>
</protein>